<dbReference type="SUPFAM" id="SSF50993">
    <property type="entry name" value="Peptidase/esterase 'gauge' domain"/>
    <property type="match status" value="1"/>
</dbReference>
<gene>
    <name evidence="1" type="ORF">F5983_35130</name>
</gene>
<sequence>MEFTAFFHPEPGHVQILVAGEPVIRAVSLRTGKENKRLQVELGPDVSTAVLDRSGDFAVVQTKGSMVEVWSVRREGQAPRRVLGPVGPLDQFGDFQHGFQGDGSKYFLANGNSIRFQDVADPDDRGESYVFAEEQQFLSASQDGRTLLRRIDKEVVNILHLDPKLWKKDLCITLGRDLTADERRGFPTWLPDRICPPGGR</sequence>
<protein>
    <submittedName>
        <fullName evidence="1">Uncharacterized protein</fullName>
    </submittedName>
</protein>
<keyword evidence="2" id="KW-1185">Reference proteome</keyword>
<proteinExistence type="predicted"/>
<dbReference type="EMBL" id="VYUA01000066">
    <property type="protein sequence ID" value="KAB2587957.1"/>
    <property type="molecule type" value="Genomic_DNA"/>
</dbReference>
<dbReference type="AlphaFoldDB" id="A0A5N5ECA9"/>
<name>A0A5N5ECA9_9ACTN</name>
<dbReference type="RefSeq" id="WP_151513849.1">
    <property type="nucleotide sequence ID" value="NZ_VYUA01000066.1"/>
</dbReference>
<evidence type="ECO:0000313" key="2">
    <source>
        <dbReference type="Proteomes" id="UP000326907"/>
    </source>
</evidence>
<accession>A0A5N5ECA9</accession>
<organism evidence="1 2">
    <name type="scientific">Streptomyces arboris</name>
    <dbReference type="NCBI Taxonomy" id="2600619"/>
    <lineage>
        <taxon>Bacteria</taxon>
        <taxon>Bacillati</taxon>
        <taxon>Actinomycetota</taxon>
        <taxon>Actinomycetes</taxon>
        <taxon>Kitasatosporales</taxon>
        <taxon>Streptomycetaceae</taxon>
        <taxon>Streptomyces</taxon>
    </lineage>
</organism>
<evidence type="ECO:0000313" key="1">
    <source>
        <dbReference type="EMBL" id="KAB2587957.1"/>
    </source>
</evidence>
<comment type="caution">
    <text evidence="1">The sequence shown here is derived from an EMBL/GenBank/DDBJ whole genome shotgun (WGS) entry which is preliminary data.</text>
</comment>
<reference evidence="1 2" key="1">
    <citation type="submission" date="2019-09" db="EMBL/GenBank/DDBJ databases">
        <authorList>
            <person name="Liu P."/>
        </authorList>
    </citation>
    <scope>NUCLEOTIDE SEQUENCE [LARGE SCALE GENOMIC DNA]</scope>
    <source>
        <strain evidence="1 2">TRM68085</strain>
    </source>
</reference>
<dbReference type="Proteomes" id="UP000326907">
    <property type="component" value="Unassembled WGS sequence"/>
</dbReference>